<keyword evidence="2" id="KW-0934">Plastid</keyword>
<gene>
    <name evidence="2" type="primary">orf380</name>
    <name evidence="2" type="ORF">CcuCCAP97952_p074</name>
</gene>
<proteinExistence type="predicted"/>
<sequence>MEEDINSISWKDLPWQKFQKKSFRLQCEIYKAKQHNKPRLVRRLQKLLIKSKSLHYLAVRSISEAFREKGLFLSGDKKFSLVEQSYYGIRNWRHRSFKSFSKSSNSRASFNISFLKNKVIEYVWKFTIEPTCVNNFIKLHKKWRGNSQEIILQELVNVMRLKNQVILKVVFDSCLTSINFNILMSRLWLPSQYKLGIYRAIKKGTLELNFSKGSLISLFPSILFDGIEKLNNSFMQSDTSTNHLYKCGFRYGNEIFYFVRKEENKMYLFNRIRDFLESRGLSINFTNISIKEVRAGVIFLRWYVRYRMDKKILISPNFTYWCNYKKNLVYTLKKESISAHLKIKKLKYMLLAWVQRNNYCSKVKLKSSFFYLKKLLAKYN</sequence>
<dbReference type="EMBL" id="LC484192">
    <property type="protein sequence ID" value="BBK20359.1"/>
    <property type="molecule type" value="Genomic_DNA"/>
</dbReference>
<evidence type="ECO:0000259" key="1">
    <source>
        <dbReference type="Pfam" id="PF13655"/>
    </source>
</evidence>
<dbReference type="AlphaFoldDB" id="A0A679C9J4"/>
<dbReference type="Pfam" id="PF13655">
    <property type="entry name" value="RVT_N"/>
    <property type="match status" value="1"/>
</dbReference>
<organism evidence="2">
    <name type="scientific">Cryptomonas curvata</name>
    <dbReference type="NCBI Taxonomy" id="233186"/>
    <lineage>
        <taxon>Eukaryota</taxon>
        <taxon>Cryptophyceae</taxon>
        <taxon>Cryptomonadales</taxon>
        <taxon>Cryptomonadaceae</taxon>
        <taxon>Cryptomonas</taxon>
    </lineage>
</organism>
<feature type="domain" description="Reverse transcriptase N-terminal" evidence="1">
    <location>
        <begin position="10"/>
        <end position="64"/>
    </location>
</feature>
<dbReference type="InterPro" id="IPR025960">
    <property type="entry name" value="RVT_N"/>
</dbReference>
<protein>
    <recommendedName>
        <fullName evidence="1">Reverse transcriptase N-terminal domain-containing protein</fullName>
    </recommendedName>
</protein>
<geneLocation type="plastid" evidence="2"/>
<name>A0A679C9J4_9CRYP</name>
<reference evidence="2" key="1">
    <citation type="journal article" date="2020" name="Genome Biol. Evol.">
        <title>Comparative plastid genomics of Cryptomonas species reveals fine-scale genomic responses to loss of photosynthesis.</title>
        <authorList>
            <person name="Tanifuji G."/>
            <person name="Kamikawa R."/>
            <person name="Moore C.E."/>
            <person name="Mills T."/>
            <person name="Onodera N.T."/>
            <person name="Kashiyama Y."/>
            <person name="Archibald J.M."/>
            <person name="Inagaki Y."/>
            <person name="Hashimoto T."/>
        </authorList>
    </citation>
    <scope>NUCLEOTIDE SEQUENCE</scope>
    <source>
        <strain evidence="2">CCAP979/52</strain>
    </source>
</reference>
<accession>A0A679C9J4</accession>
<evidence type="ECO:0000313" key="2">
    <source>
        <dbReference type="EMBL" id="BBK20359.1"/>
    </source>
</evidence>